<dbReference type="InterPro" id="IPR000330">
    <property type="entry name" value="SNF2_N"/>
</dbReference>
<accession>A0AAX4H7Y4</accession>
<evidence type="ECO:0000256" key="8">
    <source>
        <dbReference type="SAM" id="Coils"/>
    </source>
</evidence>
<dbReference type="InterPro" id="IPR013083">
    <property type="entry name" value="Znf_RING/FYVE/PHD"/>
</dbReference>
<evidence type="ECO:0000313" key="12">
    <source>
        <dbReference type="Proteomes" id="UP001338582"/>
    </source>
</evidence>
<dbReference type="GO" id="GO:0005634">
    <property type="term" value="C:nucleus"/>
    <property type="evidence" value="ECO:0007669"/>
    <property type="project" value="TreeGrafter"/>
</dbReference>
<feature type="compositionally biased region" description="Acidic residues" evidence="9">
    <location>
        <begin position="859"/>
        <end position="869"/>
    </location>
</feature>
<dbReference type="PANTHER" id="PTHR45865:SF1">
    <property type="entry name" value="E3 UBIQUITIN-PROTEIN LIGASE SHPRH"/>
    <property type="match status" value="1"/>
</dbReference>
<evidence type="ECO:0000313" key="11">
    <source>
        <dbReference type="EMBL" id="WPK24700.1"/>
    </source>
</evidence>
<dbReference type="SUPFAM" id="SSF52540">
    <property type="entry name" value="P-loop containing nucleoside triphosphate hydrolases"/>
    <property type="match status" value="2"/>
</dbReference>
<dbReference type="GO" id="GO:0006974">
    <property type="term" value="P:DNA damage response"/>
    <property type="evidence" value="ECO:0007669"/>
    <property type="project" value="TreeGrafter"/>
</dbReference>
<dbReference type="Gene3D" id="3.40.50.300">
    <property type="entry name" value="P-loop containing nucleotide triphosphate hydrolases"/>
    <property type="match status" value="1"/>
</dbReference>
<keyword evidence="1" id="KW-0479">Metal-binding</keyword>
<keyword evidence="3 7" id="KW-0863">Zinc-finger</keyword>
<proteinExistence type="predicted"/>
<dbReference type="Proteomes" id="UP001338582">
    <property type="component" value="Chromosome 2"/>
</dbReference>
<dbReference type="InterPro" id="IPR017907">
    <property type="entry name" value="Znf_RING_CS"/>
</dbReference>
<feature type="region of interest" description="Disordered" evidence="9">
    <location>
        <begin position="490"/>
        <end position="510"/>
    </location>
</feature>
<dbReference type="KEGG" id="asau:88173048"/>
<dbReference type="InterPro" id="IPR018957">
    <property type="entry name" value="Znf_C3HC4_RING-type"/>
</dbReference>
<dbReference type="GO" id="GO:0061630">
    <property type="term" value="F:ubiquitin protein ligase activity"/>
    <property type="evidence" value="ECO:0007669"/>
    <property type="project" value="TreeGrafter"/>
</dbReference>
<dbReference type="Pfam" id="PF00097">
    <property type="entry name" value="zf-C3HC4"/>
    <property type="match status" value="1"/>
</dbReference>
<name>A0AAX4H7Y4_9ASCO</name>
<evidence type="ECO:0000256" key="2">
    <source>
        <dbReference type="ARBA" id="ARBA00022741"/>
    </source>
</evidence>
<keyword evidence="4" id="KW-0378">Hydrolase</keyword>
<keyword evidence="6" id="KW-0067">ATP-binding</keyword>
<dbReference type="PROSITE" id="PS50089">
    <property type="entry name" value="ZF_RING_2"/>
    <property type="match status" value="1"/>
</dbReference>
<evidence type="ECO:0000256" key="4">
    <source>
        <dbReference type="ARBA" id="ARBA00022801"/>
    </source>
</evidence>
<dbReference type="InterPro" id="IPR049730">
    <property type="entry name" value="SNF2/RAD54-like_C"/>
</dbReference>
<dbReference type="GO" id="GO:0016787">
    <property type="term" value="F:hydrolase activity"/>
    <property type="evidence" value="ECO:0007669"/>
    <property type="project" value="UniProtKB-KW"/>
</dbReference>
<dbReference type="InterPro" id="IPR001650">
    <property type="entry name" value="Helicase_C-like"/>
</dbReference>
<keyword evidence="5" id="KW-0862">Zinc</keyword>
<dbReference type="CDD" id="cd18793">
    <property type="entry name" value="SF2_C_SNF"/>
    <property type="match status" value="1"/>
</dbReference>
<dbReference type="InterPro" id="IPR052583">
    <property type="entry name" value="ATP-helicase/E3_Ub-Ligase"/>
</dbReference>
<dbReference type="Pfam" id="PF26021">
    <property type="entry name" value="Ferritin_C144_05"/>
    <property type="match status" value="1"/>
</dbReference>
<evidence type="ECO:0000256" key="6">
    <source>
        <dbReference type="ARBA" id="ARBA00022840"/>
    </source>
</evidence>
<organism evidence="11 12">
    <name type="scientific">Australozyma saopauloensis</name>
    <dbReference type="NCBI Taxonomy" id="291208"/>
    <lineage>
        <taxon>Eukaryota</taxon>
        <taxon>Fungi</taxon>
        <taxon>Dikarya</taxon>
        <taxon>Ascomycota</taxon>
        <taxon>Saccharomycotina</taxon>
        <taxon>Pichiomycetes</taxon>
        <taxon>Metschnikowiaceae</taxon>
        <taxon>Australozyma</taxon>
    </lineage>
</organism>
<dbReference type="Gene3D" id="3.40.50.10810">
    <property type="entry name" value="Tandem AAA-ATPase domain"/>
    <property type="match status" value="1"/>
</dbReference>
<keyword evidence="2" id="KW-0547">Nucleotide-binding</keyword>
<evidence type="ECO:0000256" key="9">
    <source>
        <dbReference type="SAM" id="MobiDB-lite"/>
    </source>
</evidence>
<dbReference type="PROSITE" id="PS00518">
    <property type="entry name" value="ZF_RING_1"/>
    <property type="match status" value="1"/>
</dbReference>
<protein>
    <recommendedName>
        <fullName evidence="10">RING-type domain-containing protein</fullName>
    </recommendedName>
</protein>
<dbReference type="Pfam" id="PF00271">
    <property type="entry name" value="Helicase_C"/>
    <property type="match status" value="1"/>
</dbReference>
<dbReference type="InterPro" id="IPR014001">
    <property type="entry name" value="Helicase_ATP-bd"/>
</dbReference>
<evidence type="ECO:0000256" key="3">
    <source>
        <dbReference type="ARBA" id="ARBA00022771"/>
    </source>
</evidence>
<gene>
    <name evidence="11" type="ORF">PUMCH_001983</name>
</gene>
<dbReference type="GeneID" id="88173048"/>
<dbReference type="PANTHER" id="PTHR45865">
    <property type="entry name" value="E3 UBIQUITIN-PROTEIN LIGASE SHPRH FAMILY MEMBER"/>
    <property type="match status" value="1"/>
</dbReference>
<keyword evidence="12" id="KW-1185">Reference proteome</keyword>
<evidence type="ECO:0000259" key="10">
    <source>
        <dbReference type="PROSITE" id="PS50089"/>
    </source>
</evidence>
<feature type="domain" description="RING-type" evidence="10">
    <location>
        <begin position="1359"/>
        <end position="1397"/>
    </location>
</feature>
<keyword evidence="8" id="KW-0175">Coiled coil</keyword>
<dbReference type="InterPro" id="IPR001841">
    <property type="entry name" value="Znf_RING"/>
</dbReference>
<dbReference type="SUPFAM" id="SSF57850">
    <property type="entry name" value="RING/U-box"/>
    <property type="match status" value="1"/>
</dbReference>
<evidence type="ECO:0000256" key="5">
    <source>
        <dbReference type="ARBA" id="ARBA00022833"/>
    </source>
</evidence>
<evidence type="ECO:0000256" key="7">
    <source>
        <dbReference type="PROSITE-ProRule" id="PRU00175"/>
    </source>
</evidence>
<dbReference type="GO" id="GO:0000209">
    <property type="term" value="P:protein polyubiquitination"/>
    <property type="evidence" value="ECO:0007669"/>
    <property type="project" value="TreeGrafter"/>
</dbReference>
<dbReference type="InterPro" id="IPR027417">
    <property type="entry name" value="P-loop_NTPase"/>
</dbReference>
<dbReference type="GO" id="GO:0008270">
    <property type="term" value="F:zinc ion binding"/>
    <property type="evidence" value="ECO:0007669"/>
    <property type="project" value="UniProtKB-KW"/>
</dbReference>
<dbReference type="SMART" id="SM00184">
    <property type="entry name" value="RING"/>
    <property type="match status" value="1"/>
</dbReference>
<dbReference type="RefSeq" id="XP_062877083.1">
    <property type="nucleotide sequence ID" value="XM_063021013.1"/>
</dbReference>
<reference evidence="11 12" key="1">
    <citation type="submission" date="2023-10" db="EMBL/GenBank/DDBJ databases">
        <title>Draft Genome Sequence of Candida saopaulonensis from a very Premature Infant with Sepsis.</title>
        <authorList>
            <person name="Ning Y."/>
            <person name="Dai R."/>
            <person name="Xiao M."/>
            <person name="Xu Y."/>
            <person name="Yan Q."/>
            <person name="Zhang L."/>
        </authorList>
    </citation>
    <scope>NUCLEOTIDE SEQUENCE [LARGE SCALE GENOMIC DNA]</scope>
    <source>
        <strain evidence="11 12">19XY460</strain>
    </source>
</reference>
<evidence type="ECO:0000256" key="1">
    <source>
        <dbReference type="ARBA" id="ARBA00022723"/>
    </source>
</evidence>
<feature type="coiled-coil region" evidence="8">
    <location>
        <begin position="896"/>
        <end position="923"/>
    </location>
</feature>
<dbReference type="InterPro" id="IPR059033">
    <property type="entry name" value="C144_05_dom"/>
</dbReference>
<dbReference type="EMBL" id="CP138895">
    <property type="protein sequence ID" value="WPK24700.1"/>
    <property type="molecule type" value="Genomic_DNA"/>
</dbReference>
<sequence length="1689" mass="192990">MLDEPSLLLPAEALEFDLENILQYARLLQSTPQKSRSETTRLEAKAFPLIRRNFVSSMTSPVTLDRNVLHQYAGLGFEYTDSGELQFLTDKFEIKAPTPRNPLAQIFSKNIAKFKRKLLLSFSTSPGDISDAFERQLQFITQKVQRCKNVELTQLTWKLTLNTEEQLVSSQLTFGVDLQVSLFQYFSYDVVSLVNEILEPLMAMLPSPGDKVDEIDRNRTRDLHLFYQAMAEHTKYLPVPTNLSHPYLTMKLYPFQQKTVNWLLNREHTQIEERTMDVVEIPLVNSDQYDLLRSYQMSNSDKLETTISLTLDKLCFGWKRVVFNSIVSWHNSYTGNIMEEQDMVDCLLELHKTQNQDELGGCGYLCEEMGLGKTVEIASLVMYHQRSETQIGSTIPFQINEEGDIRSLKKAKTTLIAAPESIIGQWYSELCQICPHLLVTIYKGVNRYPELKNIPKYIAEFLQRYDIVLMNYTVMSRELNFAEYSSQRASTRGSRKRRHNETEERKDENTDVSVFQAQFEVPVAEEVEQIMFNNKKYDKANLADLSSQARREFPGSVPHTMSYDSPLMMCQWWRVVLDEVQMVAGAGRAFKTASMIPRVHSWGVSGTPSRLVFVLEFLKVAPFNYSTGVSCYKKLDDEGDNRDFIQLWKTIALRHTKAMVHNDINLPAQDRVLLSLPFSDLELDTYKDILNDALYPINLRADELPKDLQLSAANCRHLRSWLLRIRQFCANSQVGKLDTSVLGKGKQKGKLNFSKASQLKTLEAVLADVVLKVKDDMIEYEKEVINYMLQICQSLEKALYPEKVIEILDFLLKDVSYYTESLLDQIASTRGKAAKLGGELSAMRQSNIKESDTTVASADENESESDEESQPIKTENNCLEVSHLKSEVIDTNDDNTEAIEAQLSLLQTKLKNLKDQINVSKIKLRTWKVIEHKCFFLLASAHFQLYDEEYQEKIKIHRVEIPFVNEMPGILSRIHLSSRPLSIQLNGSTEIVKSEEENQTVPNTSNHKHLESFYYSSAESTRNEILSQPLRDFETASMKRLGNVKEINLKNMINDGHTIFQKSSRQLLLSYPLIEADDLRELIWKNTVKEIVERYVKLSHKLNEQAKFISECLNNLRDLLICPLLSKDGTPDGDEYEKSIENQDKAAILLLTLSQTLMDRENAFSESHSRTVAVGKKSSATIHEDHQINDQKYLRSLQKQRANLNPESEYTVEEILRSLKYVPLDASYGAIPILQEISTRLNNIAENDKSLQKMVMKQLNTNFNLVFNSKVEYFKQLQQISDTVENTAYPYDVNEIDVDKLTKHLHFRVTQLKDCQKMLMRLASRLNYLGTLVEQDKKLNTAKDNTRTDLNTQEVQHLCLICTGDIIVGSLTPCGHRFCKACLGEWISRAPNCPMCKTYIEKDLVYNFSVRKADLTAHKVANLHVENGTLSEVQMVYKNLDPNTLKKIHKMKLENAYGSKVDLIVKQVLYLRSVEPDVQIVVFSQWQDLLFILSYAFDQALISYIVAKPNSTNRKSKAPSPAEQFKKKENGITCFLLNSQIQASGLNLVNATHIFLCEPLINTPTELQAISRIHRIGQTKVTTVWMFSVQNTIEDNIVALGTKKRLEYLAASANAAKNLDHRTLGIQGNSEDLLSSGNALLAAESEAMSYGPSNGQATNDDYVEDKYIYNLYFGDHPTAITLEDTLQDK</sequence>
<dbReference type="GO" id="GO:0005524">
    <property type="term" value="F:ATP binding"/>
    <property type="evidence" value="ECO:0007669"/>
    <property type="project" value="InterPro"/>
</dbReference>
<feature type="compositionally biased region" description="Basic and acidic residues" evidence="9">
    <location>
        <begin position="500"/>
        <end position="509"/>
    </location>
</feature>
<dbReference type="Gene3D" id="3.30.40.10">
    <property type="entry name" value="Zinc/RING finger domain, C3HC4 (zinc finger)"/>
    <property type="match status" value="1"/>
</dbReference>
<dbReference type="SMART" id="SM00487">
    <property type="entry name" value="DEXDc"/>
    <property type="match status" value="1"/>
</dbReference>
<dbReference type="InterPro" id="IPR038718">
    <property type="entry name" value="SNF2-like_sf"/>
</dbReference>
<feature type="region of interest" description="Disordered" evidence="9">
    <location>
        <begin position="849"/>
        <end position="875"/>
    </location>
</feature>
<dbReference type="Pfam" id="PF00176">
    <property type="entry name" value="SNF2-rel_dom"/>
    <property type="match status" value="1"/>
</dbReference>